<organism evidence="1 2">
    <name type="scientific">Pseudoalteromonas aurantia 208</name>
    <dbReference type="NCBI Taxonomy" id="1314867"/>
    <lineage>
        <taxon>Bacteria</taxon>
        <taxon>Pseudomonadati</taxon>
        <taxon>Pseudomonadota</taxon>
        <taxon>Gammaproteobacteria</taxon>
        <taxon>Alteromonadales</taxon>
        <taxon>Pseudoalteromonadaceae</taxon>
        <taxon>Pseudoalteromonas</taxon>
    </lineage>
</organism>
<dbReference type="Proteomes" id="UP000615755">
    <property type="component" value="Unassembled WGS sequence"/>
</dbReference>
<reference evidence="1 2" key="1">
    <citation type="submission" date="2015-03" db="EMBL/GenBank/DDBJ databases">
        <title>Genome sequence of Pseudoalteromonas aurantia.</title>
        <authorList>
            <person name="Xie B.-B."/>
            <person name="Rong J.-C."/>
            <person name="Qin Q.-L."/>
            <person name="Zhang Y.-Z."/>
        </authorList>
    </citation>
    <scope>NUCLEOTIDE SEQUENCE [LARGE SCALE GENOMIC DNA]</scope>
    <source>
        <strain evidence="1 2">208</strain>
    </source>
</reference>
<evidence type="ECO:0000313" key="1">
    <source>
        <dbReference type="EMBL" id="MBE0370917.1"/>
    </source>
</evidence>
<dbReference type="EMBL" id="AQGV01000015">
    <property type="protein sequence ID" value="MBE0370917.1"/>
    <property type="molecule type" value="Genomic_DNA"/>
</dbReference>
<comment type="caution">
    <text evidence="1">The sequence shown here is derived from an EMBL/GenBank/DDBJ whole genome shotgun (WGS) entry which is preliminary data.</text>
</comment>
<name>A0ABR9EIV3_9GAMM</name>
<accession>A0ABR9EIV3</accession>
<keyword evidence="2" id="KW-1185">Reference proteome</keyword>
<sequence length="40" mass="4739">MIFGINNTLIINSTIRKNGFIYPKLYGEAKWFIVVIHYSY</sequence>
<gene>
    <name evidence="1" type="ORF">PAUR_b1046</name>
</gene>
<evidence type="ECO:0000313" key="2">
    <source>
        <dbReference type="Proteomes" id="UP000615755"/>
    </source>
</evidence>
<proteinExistence type="predicted"/>
<protein>
    <submittedName>
        <fullName evidence="1">Uncharacterized protein</fullName>
    </submittedName>
</protein>